<dbReference type="Proteomes" id="UP000192441">
    <property type="component" value="Unassembled WGS sequence"/>
</dbReference>
<protein>
    <recommendedName>
        <fullName evidence="2">Fumarylacetoacetase-like C-terminal domain-containing protein</fullName>
    </recommendedName>
</protein>
<dbReference type="InterPro" id="IPR050772">
    <property type="entry name" value="Hydratase-Decarb/MhpD_sf"/>
</dbReference>
<evidence type="ECO:0000313" key="4">
    <source>
        <dbReference type="Proteomes" id="UP000192441"/>
    </source>
</evidence>
<reference evidence="3 4" key="1">
    <citation type="submission" date="2016-12" db="EMBL/GenBank/DDBJ databases">
        <title>The new phylogeny of genus Mycobacterium.</title>
        <authorList>
            <person name="Tortoli E."/>
            <person name="Trovato A."/>
            <person name="Cirillo D.M."/>
        </authorList>
    </citation>
    <scope>NUCLEOTIDE SEQUENCE [LARGE SCALE GENOMIC DNA]</scope>
    <source>
        <strain evidence="3 4">DSM 44624</strain>
    </source>
</reference>
<dbReference type="InterPro" id="IPR011234">
    <property type="entry name" value="Fumarylacetoacetase-like_C"/>
</dbReference>
<dbReference type="GO" id="GO:0008684">
    <property type="term" value="F:2-oxopent-4-enoate hydratase activity"/>
    <property type="evidence" value="ECO:0007669"/>
    <property type="project" value="TreeGrafter"/>
</dbReference>
<dbReference type="SUPFAM" id="SSF56529">
    <property type="entry name" value="FAH"/>
    <property type="match status" value="1"/>
</dbReference>
<dbReference type="EMBL" id="MVHM01000003">
    <property type="protein sequence ID" value="ORA39523.1"/>
    <property type="molecule type" value="Genomic_DNA"/>
</dbReference>
<dbReference type="Pfam" id="PF01557">
    <property type="entry name" value="FAA_hydrolase"/>
    <property type="match status" value="1"/>
</dbReference>
<dbReference type="InterPro" id="IPR036663">
    <property type="entry name" value="Fumarylacetoacetase_C_sf"/>
</dbReference>
<gene>
    <name evidence="3" type="ORF">BST20_08425</name>
</gene>
<name>A0AA91LYJ7_9MYCO</name>
<proteinExistence type="predicted"/>
<dbReference type="Gene3D" id="3.90.850.10">
    <property type="entry name" value="Fumarylacetoacetase-like, C-terminal domain"/>
    <property type="match status" value="1"/>
</dbReference>
<evidence type="ECO:0000313" key="3">
    <source>
        <dbReference type="EMBL" id="ORA39523.1"/>
    </source>
</evidence>
<keyword evidence="1" id="KW-0456">Lyase</keyword>
<evidence type="ECO:0000256" key="1">
    <source>
        <dbReference type="ARBA" id="ARBA00023239"/>
    </source>
</evidence>
<sequence>MVIWSGIQEINMLDVPERVAAARSVAIGGYTAGRDCGRLSTEMFADDGDALNLSGFCDPRIEVELAFVLGDDLPGQDCTELDVLDATEYVVASIELTDSRIHDWRIGIADNASSVRVILGSAPCSPRATNLMNLSAVLYSGYSWREVVVTRGNTGAGVSNPLTAVACLARQVAQSGMRVEAGHIILPGSCTRAVDVAAGDRYRAEFVGVGDVSVEFC</sequence>
<dbReference type="PANTHER" id="PTHR30143">
    <property type="entry name" value="ACID HYDRATASE"/>
    <property type="match status" value="1"/>
</dbReference>
<dbReference type="AlphaFoldDB" id="A0AA91LYJ7"/>
<dbReference type="RefSeq" id="WP_083131008.1">
    <property type="nucleotide sequence ID" value="NZ_AP022606.1"/>
</dbReference>
<accession>A0AA91LYJ7</accession>
<organism evidence="3 4">
    <name type="scientific">Mycobacterium branderi</name>
    <dbReference type="NCBI Taxonomy" id="43348"/>
    <lineage>
        <taxon>Bacteria</taxon>
        <taxon>Bacillati</taxon>
        <taxon>Actinomycetota</taxon>
        <taxon>Actinomycetes</taxon>
        <taxon>Mycobacteriales</taxon>
        <taxon>Mycobacteriaceae</taxon>
        <taxon>Mycobacterium</taxon>
    </lineage>
</organism>
<evidence type="ECO:0000259" key="2">
    <source>
        <dbReference type="Pfam" id="PF01557"/>
    </source>
</evidence>
<comment type="caution">
    <text evidence="3">The sequence shown here is derived from an EMBL/GenBank/DDBJ whole genome shotgun (WGS) entry which is preliminary data.</text>
</comment>
<feature type="domain" description="Fumarylacetoacetase-like C-terminal" evidence="2">
    <location>
        <begin position="48"/>
        <end position="212"/>
    </location>
</feature>
<dbReference type="PANTHER" id="PTHR30143:SF0">
    <property type="entry name" value="2-KETO-4-PENTENOATE HYDRATASE"/>
    <property type="match status" value="1"/>
</dbReference>
<dbReference type="GO" id="GO:0005737">
    <property type="term" value="C:cytoplasm"/>
    <property type="evidence" value="ECO:0007669"/>
    <property type="project" value="TreeGrafter"/>
</dbReference>